<proteinExistence type="predicted"/>
<evidence type="ECO:0000259" key="2">
    <source>
        <dbReference type="Pfam" id="PF08550"/>
    </source>
</evidence>
<evidence type="ECO:0000256" key="1">
    <source>
        <dbReference type="SAM" id="MobiDB-lite"/>
    </source>
</evidence>
<feature type="compositionally biased region" description="Polar residues" evidence="1">
    <location>
        <begin position="413"/>
        <end position="430"/>
    </location>
</feature>
<dbReference type="HOGENOM" id="CLU_501688_0_0_1"/>
<gene>
    <name evidence="3" type="ORF">OIDMADRAFT_47924</name>
</gene>
<keyword evidence="4" id="KW-1185">Reference proteome</keyword>
<feature type="compositionally biased region" description="Basic and acidic residues" evidence="1">
    <location>
        <begin position="343"/>
        <end position="354"/>
    </location>
</feature>
<feature type="compositionally biased region" description="Basic and acidic residues" evidence="1">
    <location>
        <begin position="495"/>
        <end position="512"/>
    </location>
</feature>
<reference evidence="4" key="2">
    <citation type="submission" date="2015-01" db="EMBL/GenBank/DDBJ databases">
        <title>Evolutionary Origins and Diversification of the Mycorrhizal Mutualists.</title>
        <authorList>
            <consortium name="DOE Joint Genome Institute"/>
            <consortium name="Mycorrhizal Genomics Consortium"/>
            <person name="Kohler A."/>
            <person name="Kuo A."/>
            <person name="Nagy L.G."/>
            <person name="Floudas D."/>
            <person name="Copeland A."/>
            <person name="Barry K.W."/>
            <person name="Cichocki N."/>
            <person name="Veneault-Fourrey C."/>
            <person name="LaButti K."/>
            <person name="Lindquist E.A."/>
            <person name="Lipzen A."/>
            <person name="Lundell T."/>
            <person name="Morin E."/>
            <person name="Murat C."/>
            <person name="Riley R."/>
            <person name="Ohm R."/>
            <person name="Sun H."/>
            <person name="Tunlid A."/>
            <person name="Henrissat B."/>
            <person name="Grigoriev I.V."/>
            <person name="Hibbett D.S."/>
            <person name="Martin F."/>
        </authorList>
    </citation>
    <scope>NUCLEOTIDE SEQUENCE [LARGE SCALE GENOMIC DNA]</scope>
    <source>
        <strain evidence="4">Zn</strain>
    </source>
</reference>
<reference evidence="3 4" key="1">
    <citation type="submission" date="2014-04" db="EMBL/GenBank/DDBJ databases">
        <authorList>
            <consortium name="DOE Joint Genome Institute"/>
            <person name="Kuo A."/>
            <person name="Martino E."/>
            <person name="Perotto S."/>
            <person name="Kohler A."/>
            <person name="Nagy L.G."/>
            <person name="Floudas D."/>
            <person name="Copeland A."/>
            <person name="Barry K.W."/>
            <person name="Cichocki N."/>
            <person name="Veneault-Fourrey C."/>
            <person name="LaButti K."/>
            <person name="Lindquist E.A."/>
            <person name="Lipzen A."/>
            <person name="Lundell T."/>
            <person name="Morin E."/>
            <person name="Murat C."/>
            <person name="Sun H."/>
            <person name="Tunlid A."/>
            <person name="Henrissat B."/>
            <person name="Grigoriev I.V."/>
            <person name="Hibbett D.S."/>
            <person name="Martin F."/>
            <person name="Nordberg H.P."/>
            <person name="Cantor M.N."/>
            <person name="Hua S.X."/>
        </authorList>
    </citation>
    <scope>NUCLEOTIDE SEQUENCE [LARGE SCALE GENOMIC DNA]</scope>
    <source>
        <strain evidence="3 4">Zn</strain>
    </source>
</reference>
<feature type="compositionally biased region" description="Polar residues" evidence="1">
    <location>
        <begin position="465"/>
        <end position="477"/>
    </location>
</feature>
<evidence type="ECO:0000313" key="4">
    <source>
        <dbReference type="Proteomes" id="UP000054321"/>
    </source>
</evidence>
<dbReference type="STRING" id="913774.A0A0C3HYY2"/>
<feature type="compositionally biased region" description="Low complexity" evidence="1">
    <location>
        <begin position="122"/>
        <end position="152"/>
    </location>
</feature>
<organism evidence="3 4">
    <name type="scientific">Oidiodendron maius (strain Zn)</name>
    <dbReference type="NCBI Taxonomy" id="913774"/>
    <lineage>
        <taxon>Eukaryota</taxon>
        <taxon>Fungi</taxon>
        <taxon>Dikarya</taxon>
        <taxon>Ascomycota</taxon>
        <taxon>Pezizomycotina</taxon>
        <taxon>Leotiomycetes</taxon>
        <taxon>Leotiomycetes incertae sedis</taxon>
        <taxon>Myxotrichaceae</taxon>
        <taxon>Oidiodendron</taxon>
    </lineage>
</organism>
<name>A0A0C3HYY2_OIDMZ</name>
<dbReference type="OrthoDB" id="5424234at2759"/>
<accession>A0A0C3HYY2</accession>
<protein>
    <recommendedName>
        <fullName evidence="2">Nitrogen regulatory protein areA GATA-like domain-containing protein</fullName>
    </recommendedName>
</protein>
<dbReference type="AlphaFoldDB" id="A0A0C3HYY2"/>
<feature type="compositionally biased region" description="Basic and acidic residues" evidence="1">
    <location>
        <begin position="396"/>
        <end position="407"/>
    </location>
</feature>
<dbReference type="EMBL" id="KN832870">
    <property type="protein sequence ID" value="KIN08050.1"/>
    <property type="molecule type" value="Genomic_DNA"/>
</dbReference>
<dbReference type="InParanoid" id="A0A0C3HYY2"/>
<feature type="domain" description="Nitrogen regulatory protein areA GATA-like" evidence="2">
    <location>
        <begin position="37"/>
        <end position="64"/>
    </location>
</feature>
<feature type="compositionally biased region" description="Polar residues" evidence="1">
    <location>
        <begin position="255"/>
        <end position="265"/>
    </location>
</feature>
<evidence type="ECO:0000313" key="3">
    <source>
        <dbReference type="EMBL" id="KIN08050.1"/>
    </source>
</evidence>
<dbReference type="Pfam" id="PF08550">
    <property type="entry name" value="GATA_AreA"/>
    <property type="match status" value="1"/>
</dbReference>
<dbReference type="InterPro" id="IPR013860">
    <property type="entry name" value="AreA_GATA"/>
</dbReference>
<feature type="compositionally biased region" description="Low complexity" evidence="1">
    <location>
        <begin position="241"/>
        <end position="254"/>
    </location>
</feature>
<sequence length="512" mass="55832">MSWILPKGIVVNSPEIEGSIERINTEPLDLADIAKFWKVYTTTKRRLLDPTAERLENYWWRIWGSQKRELNGATVASLFATISNGESFVPLRGPPNRDEGTSPSWERARPRGSGASSTTALNHQGQSQINSHSNSQSRPSTTSSSVSKSASTPHPILKKSRGPSTTGPRPTARFISPHESENDQDSGICENSHVVVQPPSPDRPTTKPEKKLSSGNGGRKSRAAVPAPSAKRPVVFRRKSSPSSTESPSRSVETGSSGVDSSLETPSPAYIEADDDVRKSRSQQSRFREKFSPVKRLSSSSGPKHSTKSTDSKRLSPPQTESASPMGPRNASMEDSGVVLSTDGRRTSEGDLTAKETNGLEPRRTRPLETTARDSLLAIRDPPKRSQSDMFQRTNKSTENRELRDVGPIRYLSNDTKSTPSLAPTLTDASGQLAASKGVEPSFPKSSSRIRDKGKRRASDESKSARSSTRKPTSPTNENDDKGAFTKSKSQLELVLEKDRARNGDKKSEGRS</sequence>
<feature type="region of interest" description="Disordered" evidence="1">
    <location>
        <begin position="86"/>
        <end position="512"/>
    </location>
</feature>
<dbReference type="Proteomes" id="UP000054321">
    <property type="component" value="Unassembled WGS sequence"/>
</dbReference>